<keyword evidence="7" id="KW-0067">ATP-binding</keyword>
<dbReference type="GO" id="GO:0005886">
    <property type="term" value="C:plasma membrane"/>
    <property type="evidence" value="ECO:0007669"/>
    <property type="project" value="UniProtKB-SubCell"/>
</dbReference>
<proteinExistence type="inferred from homology"/>
<evidence type="ECO:0000256" key="1">
    <source>
        <dbReference type="ARBA" id="ARBA00004202"/>
    </source>
</evidence>
<dbReference type="AlphaFoldDB" id="A0A2Z5ISS2"/>
<dbReference type="SUPFAM" id="SSF52540">
    <property type="entry name" value="P-loop containing nucleoside triphosphate hydrolases"/>
    <property type="match status" value="1"/>
</dbReference>
<dbReference type="KEGG" id="mpho:DA803_02225"/>
<comment type="similarity">
    <text evidence="2">Belongs to the ABC transporter superfamily.</text>
</comment>
<dbReference type="Gene3D" id="3.40.50.300">
    <property type="entry name" value="P-loop containing nucleotide triphosphate hydrolases"/>
    <property type="match status" value="2"/>
</dbReference>
<keyword evidence="7" id="KW-0547">Nucleotide-binding</keyword>
<dbReference type="CDD" id="cd00267">
    <property type="entry name" value="ABC_ATPase"/>
    <property type="match status" value="1"/>
</dbReference>
<accession>A0A2Z5ISS2</accession>
<sequence length="570" mass="66341">MKGVNMLKELKFKVNDKIIELPFGQVNIIVGPKGSGKSTLLNLIGQAIMNKYIYKDGSKWLKEDANLELISVNIDGSEKLAADFTFYHEKELAKTKNWLEELQNDLPGYISQDDSRKKSLDESNDVKKFKKEKIEAFASDFVSDQDHGLEIFKKLRKLLKEYYLQAEKNINPQVIFKKESTNLEKSKSIIDVEYTNHDVKQTIKGIADNIEKILNDFKTLDNKIRTNKNQIKNEMKNSDVMKSFFDLLAIEEIFELENQFLAQKDALVDKYKSLQKINIKGLQTFDIFKNAYDSQKKQYKAKMSSDLKLEEEWKILLKYFKDMGAKLAELKQQYDSIINEEIIFNWTKTEDISNDRNSLRCELHQIVMDDDEKITFLNNYIGSENKRQTIRDLIRTEDKLDKTSSNEYLEKKVIIPLIENHVEIYAGKKRYQDMSLGEKSLFGINYVLDNIQNYRNNADYLLLDQIEDNLDNKTITENILPLLLTKKQEGQQMFIVTHNSNIGTLLEGQVIIANIFDEIAENKFRLENIIINNDTEETGESLYLEGGIKSLKKRSEIIAKKISDNHMEEK</sequence>
<dbReference type="InterPro" id="IPR003593">
    <property type="entry name" value="AAA+_ATPase"/>
</dbReference>
<dbReference type="InterPro" id="IPR050086">
    <property type="entry name" value="MetN_ABC_transporter-like"/>
</dbReference>
<dbReference type="InterPro" id="IPR027417">
    <property type="entry name" value="P-loop_NTPase"/>
</dbReference>
<dbReference type="EMBL" id="CP029295">
    <property type="protein sequence ID" value="AXE60898.1"/>
    <property type="molecule type" value="Genomic_DNA"/>
</dbReference>
<feature type="domain" description="AAA+ ATPase" evidence="6">
    <location>
        <begin position="23"/>
        <end position="526"/>
    </location>
</feature>
<dbReference type="PANTHER" id="PTHR43166:SF9">
    <property type="entry name" value="GLUTAMATE_ASPARTATE IMPORT ATP-BINDING PROTEIN GLTL"/>
    <property type="match status" value="1"/>
</dbReference>
<dbReference type="SMART" id="SM00382">
    <property type="entry name" value="AAA"/>
    <property type="match status" value="1"/>
</dbReference>
<keyword evidence="5" id="KW-0472">Membrane</keyword>
<dbReference type="OrthoDB" id="9791620at2"/>
<comment type="subcellular location">
    <subcellularLocation>
        <location evidence="1">Cell membrane</location>
        <topology evidence="1">Peripheral membrane protein</topology>
    </subcellularLocation>
</comment>
<dbReference type="PANTHER" id="PTHR43166">
    <property type="entry name" value="AMINO ACID IMPORT ATP-BINDING PROTEIN"/>
    <property type="match status" value="1"/>
</dbReference>
<evidence type="ECO:0000256" key="2">
    <source>
        <dbReference type="ARBA" id="ARBA00005417"/>
    </source>
</evidence>
<evidence type="ECO:0000256" key="3">
    <source>
        <dbReference type="ARBA" id="ARBA00022448"/>
    </source>
</evidence>
<gene>
    <name evidence="7" type="ORF">DA803_02225</name>
</gene>
<evidence type="ECO:0000259" key="6">
    <source>
        <dbReference type="SMART" id="SM00382"/>
    </source>
</evidence>
<evidence type="ECO:0000256" key="5">
    <source>
        <dbReference type="ARBA" id="ARBA00023136"/>
    </source>
</evidence>
<name>A0A2Z5ISS2_9BACT</name>
<evidence type="ECO:0000256" key="4">
    <source>
        <dbReference type="ARBA" id="ARBA00022475"/>
    </source>
</evidence>
<evidence type="ECO:0000313" key="7">
    <source>
        <dbReference type="EMBL" id="AXE60898.1"/>
    </source>
</evidence>
<keyword evidence="8" id="KW-1185">Reference proteome</keyword>
<dbReference type="Proteomes" id="UP000252477">
    <property type="component" value="Chromosome"/>
</dbReference>
<protein>
    <submittedName>
        <fullName evidence="7">ABC transport system, ATP-binding protein</fullName>
    </submittedName>
</protein>
<dbReference type="GO" id="GO:0005524">
    <property type="term" value="F:ATP binding"/>
    <property type="evidence" value="ECO:0007669"/>
    <property type="project" value="UniProtKB-KW"/>
</dbReference>
<organism evidence="7 8">
    <name type="scientific">[Mycoplasma] phocae</name>
    <dbReference type="NCBI Taxonomy" id="142651"/>
    <lineage>
        <taxon>Bacteria</taxon>
        <taxon>Bacillati</taxon>
        <taxon>Mycoplasmatota</taxon>
        <taxon>Mycoplasmoidales</taxon>
        <taxon>Metamycoplasmataceae</taxon>
        <taxon>Metamycoplasma</taxon>
    </lineage>
</organism>
<keyword evidence="4" id="KW-1003">Cell membrane</keyword>
<reference evidence="7 8" key="1">
    <citation type="submission" date="2018-05" db="EMBL/GenBank/DDBJ databases">
        <title>Annotation of the Mycoplasma phocidae genome.</title>
        <authorList>
            <person name="Brown D.R."/>
            <person name="Kutish G.F."/>
            <person name="Frasca S.Jr."/>
        </authorList>
    </citation>
    <scope>NUCLEOTIDE SEQUENCE [LARGE SCALE GENOMIC DNA]</scope>
    <source>
        <strain evidence="7 8">105</strain>
    </source>
</reference>
<keyword evidence="3" id="KW-0813">Transport</keyword>
<evidence type="ECO:0000313" key="8">
    <source>
        <dbReference type="Proteomes" id="UP000252477"/>
    </source>
</evidence>